<name>A0A9D3UA05_9ROSI</name>
<protein>
    <submittedName>
        <fullName evidence="1">Uncharacterized protein</fullName>
    </submittedName>
</protein>
<dbReference type="Proteomes" id="UP000828251">
    <property type="component" value="Unassembled WGS sequence"/>
</dbReference>
<dbReference type="EMBL" id="JAIQCV010000013">
    <property type="protein sequence ID" value="KAH1032594.1"/>
    <property type="molecule type" value="Genomic_DNA"/>
</dbReference>
<feature type="non-terminal residue" evidence="1">
    <location>
        <position position="1"/>
    </location>
</feature>
<accession>A0A9D3UA05</accession>
<organism evidence="1 2">
    <name type="scientific">Gossypium stocksii</name>
    <dbReference type="NCBI Taxonomy" id="47602"/>
    <lineage>
        <taxon>Eukaryota</taxon>
        <taxon>Viridiplantae</taxon>
        <taxon>Streptophyta</taxon>
        <taxon>Embryophyta</taxon>
        <taxon>Tracheophyta</taxon>
        <taxon>Spermatophyta</taxon>
        <taxon>Magnoliopsida</taxon>
        <taxon>eudicotyledons</taxon>
        <taxon>Gunneridae</taxon>
        <taxon>Pentapetalae</taxon>
        <taxon>rosids</taxon>
        <taxon>malvids</taxon>
        <taxon>Malvales</taxon>
        <taxon>Malvaceae</taxon>
        <taxon>Malvoideae</taxon>
        <taxon>Gossypium</taxon>
    </lineage>
</organism>
<dbReference type="AlphaFoldDB" id="A0A9D3UA05"/>
<reference evidence="1 2" key="1">
    <citation type="journal article" date="2021" name="Plant Biotechnol. J.">
        <title>Multi-omics assisted identification of the key and species-specific regulatory components of drought-tolerant mechanisms in Gossypium stocksii.</title>
        <authorList>
            <person name="Yu D."/>
            <person name="Ke L."/>
            <person name="Zhang D."/>
            <person name="Wu Y."/>
            <person name="Sun Y."/>
            <person name="Mei J."/>
            <person name="Sun J."/>
            <person name="Sun Y."/>
        </authorList>
    </citation>
    <scope>NUCLEOTIDE SEQUENCE [LARGE SCALE GENOMIC DNA]</scope>
    <source>
        <strain evidence="2">cv. E1</strain>
        <tissue evidence="1">Leaf</tissue>
    </source>
</reference>
<evidence type="ECO:0000313" key="2">
    <source>
        <dbReference type="Proteomes" id="UP000828251"/>
    </source>
</evidence>
<feature type="non-terminal residue" evidence="1">
    <location>
        <position position="80"/>
    </location>
</feature>
<keyword evidence="2" id="KW-1185">Reference proteome</keyword>
<proteinExistence type="predicted"/>
<dbReference type="OrthoDB" id="612216at2759"/>
<comment type="caution">
    <text evidence="1">The sequence shown here is derived from an EMBL/GenBank/DDBJ whole genome shotgun (WGS) entry which is preliminary data.</text>
</comment>
<evidence type="ECO:0000313" key="1">
    <source>
        <dbReference type="EMBL" id="KAH1032594.1"/>
    </source>
</evidence>
<gene>
    <name evidence="1" type="ORF">J1N35_044768</name>
</gene>
<sequence>ARIYIGFIAMSSNYYNDTDSVFDVMRALGCVQSFHLIGICSEDVDPVDWHTPKKYPSCLRHHIKGIKIFALKRKDVEFQL</sequence>